<keyword evidence="3" id="KW-0169">Cobalamin biosynthesis</keyword>
<evidence type="ECO:0000256" key="11">
    <source>
        <dbReference type="SAM" id="MobiDB-lite"/>
    </source>
</evidence>
<name>A0A4P2QDR8_SORCE</name>
<evidence type="ECO:0000256" key="10">
    <source>
        <dbReference type="RuleBase" id="RU003960"/>
    </source>
</evidence>
<dbReference type="FunFam" id="3.30.950.10:FF:000001">
    <property type="entry name" value="Siroheme synthase"/>
    <property type="match status" value="1"/>
</dbReference>
<comment type="similarity">
    <text evidence="1 10">Belongs to the precorrin methyltransferase family.</text>
</comment>
<dbReference type="Proteomes" id="UP000295497">
    <property type="component" value="Chromosome"/>
</dbReference>
<dbReference type="AlphaFoldDB" id="A0A4P2QDR8"/>
<dbReference type="InterPro" id="IPR036108">
    <property type="entry name" value="4pyrrol_syn_uPrphyn_synt_sf"/>
</dbReference>
<dbReference type="GO" id="GO:0004851">
    <property type="term" value="F:uroporphyrin-III C-methyltransferase activity"/>
    <property type="evidence" value="ECO:0007669"/>
    <property type="project" value="UniProtKB-EC"/>
</dbReference>
<comment type="pathway">
    <text evidence="9">Cofactor biosynthesis; adenosylcobalamin biosynthesis; precorrin-2 from uroporphyrinogen III: step 1/1.</text>
</comment>
<dbReference type="EC" id="2.1.1.107" evidence="2"/>
<reference evidence="14 15" key="1">
    <citation type="submission" date="2015-09" db="EMBL/GenBank/DDBJ databases">
        <title>Sorangium comparison.</title>
        <authorList>
            <person name="Zaburannyi N."/>
            <person name="Bunk B."/>
            <person name="Overmann J."/>
            <person name="Mueller R."/>
        </authorList>
    </citation>
    <scope>NUCLEOTIDE SEQUENCE [LARGE SCALE GENOMIC DNA]</scope>
    <source>
        <strain evidence="14 15">So ce836</strain>
    </source>
</reference>
<dbReference type="PANTHER" id="PTHR45790">
    <property type="entry name" value="SIROHEME SYNTHASE-RELATED"/>
    <property type="match status" value="1"/>
</dbReference>
<dbReference type="FunFam" id="3.40.1010.10:FF:000001">
    <property type="entry name" value="Siroheme synthase"/>
    <property type="match status" value="1"/>
</dbReference>
<dbReference type="Pfam" id="PF02602">
    <property type="entry name" value="HEM4"/>
    <property type="match status" value="1"/>
</dbReference>
<feature type="domain" description="Tetrapyrrole biosynthesis uroporphyrinogen III synthase" evidence="13">
    <location>
        <begin position="308"/>
        <end position="544"/>
    </location>
</feature>
<evidence type="ECO:0000313" key="15">
    <source>
        <dbReference type="Proteomes" id="UP000295497"/>
    </source>
</evidence>
<dbReference type="InterPro" id="IPR006366">
    <property type="entry name" value="CobA/CysG_C"/>
</dbReference>
<evidence type="ECO:0000256" key="8">
    <source>
        <dbReference type="ARBA" id="ARBA00025705"/>
    </source>
</evidence>
<dbReference type="SUPFAM" id="SSF69618">
    <property type="entry name" value="HemD-like"/>
    <property type="match status" value="1"/>
</dbReference>
<dbReference type="GO" id="GO:0019354">
    <property type="term" value="P:siroheme biosynthetic process"/>
    <property type="evidence" value="ECO:0007669"/>
    <property type="project" value="UniProtKB-UniPathway"/>
</dbReference>
<dbReference type="NCBIfam" id="TIGR01469">
    <property type="entry name" value="cobA_cysG_Cterm"/>
    <property type="match status" value="1"/>
</dbReference>
<dbReference type="CDD" id="cd06578">
    <property type="entry name" value="HemD"/>
    <property type="match status" value="1"/>
</dbReference>
<dbReference type="InterPro" id="IPR003754">
    <property type="entry name" value="4pyrrol_synth_uPrphyn_synth"/>
</dbReference>
<evidence type="ECO:0000256" key="7">
    <source>
        <dbReference type="ARBA" id="ARBA00023244"/>
    </source>
</evidence>
<gene>
    <name evidence="14" type="primary">cobA</name>
    <name evidence="14" type="ORF">SOCE836_000140</name>
</gene>
<evidence type="ECO:0000256" key="2">
    <source>
        <dbReference type="ARBA" id="ARBA00012162"/>
    </source>
</evidence>
<proteinExistence type="inferred from homology"/>
<dbReference type="GO" id="GO:0009236">
    <property type="term" value="P:cobalamin biosynthetic process"/>
    <property type="evidence" value="ECO:0007669"/>
    <property type="project" value="UniProtKB-KW"/>
</dbReference>
<comment type="pathway">
    <text evidence="8">Porphyrin-containing compound metabolism; siroheme biosynthesis; precorrin-2 from uroporphyrinogen III: step 1/1.</text>
</comment>
<dbReference type="CDD" id="cd11642">
    <property type="entry name" value="SUMT"/>
    <property type="match status" value="1"/>
</dbReference>
<dbReference type="InterPro" id="IPR050161">
    <property type="entry name" value="Siro_Cobalamin_biosynth"/>
</dbReference>
<keyword evidence="4 10" id="KW-0489">Methyltransferase</keyword>
<evidence type="ECO:0000259" key="13">
    <source>
        <dbReference type="Pfam" id="PF02602"/>
    </source>
</evidence>
<evidence type="ECO:0000256" key="1">
    <source>
        <dbReference type="ARBA" id="ARBA00005879"/>
    </source>
</evidence>
<organism evidence="14 15">
    <name type="scientific">Sorangium cellulosum</name>
    <name type="common">Polyangium cellulosum</name>
    <dbReference type="NCBI Taxonomy" id="56"/>
    <lineage>
        <taxon>Bacteria</taxon>
        <taxon>Pseudomonadati</taxon>
        <taxon>Myxococcota</taxon>
        <taxon>Polyangia</taxon>
        <taxon>Polyangiales</taxon>
        <taxon>Polyangiaceae</taxon>
        <taxon>Sorangium</taxon>
    </lineage>
</organism>
<keyword evidence="5 10" id="KW-0808">Transferase</keyword>
<keyword evidence="6" id="KW-0949">S-adenosyl-L-methionine</keyword>
<dbReference type="NCBIfam" id="NF004790">
    <property type="entry name" value="PRK06136.1"/>
    <property type="match status" value="1"/>
</dbReference>
<keyword evidence="7" id="KW-0627">Porphyrin biosynthesis</keyword>
<dbReference type="RefSeq" id="WP_237244883.1">
    <property type="nucleotide sequence ID" value="NZ_CP012672.1"/>
</dbReference>
<evidence type="ECO:0000256" key="5">
    <source>
        <dbReference type="ARBA" id="ARBA00022679"/>
    </source>
</evidence>
<evidence type="ECO:0000256" key="6">
    <source>
        <dbReference type="ARBA" id="ARBA00022691"/>
    </source>
</evidence>
<dbReference type="Gene3D" id="3.40.50.10090">
    <property type="match status" value="2"/>
</dbReference>
<dbReference type="InterPro" id="IPR035996">
    <property type="entry name" value="4pyrrol_Methylase_sf"/>
</dbReference>
<evidence type="ECO:0000256" key="9">
    <source>
        <dbReference type="ARBA" id="ARBA00060548"/>
    </source>
</evidence>
<evidence type="ECO:0000313" key="14">
    <source>
        <dbReference type="EMBL" id="AUX27947.1"/>
    </source>
</evidence>
<dbReference type="Pfam" id="PF00590">
    <property type="entry name" value="TP_methylase"/>
    <property type="match status" value="1"/>
</dbReference>
<feature type="region of interest" description="Disordered" evidence="11">
    <location>
        <begin position="1"/>
        <end position="37"/>
    </location>
</feature>
<dbReference type="Gene3D" id="3.30.950.10">
    <property type="entry name" value="Methyltransferase, Cobalt-precorrin-4 Transmethylase, Domain 2"/>
    <property type="match status" value="1"/>
</dbReference>
<feature type="compositionally biased region" description="Basic and acidic residues" evidence="11">
    <location>
        <begin position="14"/>
        <end position="24"/>
    </location>
</feature>
<sequence length="563" mass="58935">MSERQNDESLTVLPRRDDPSDEGHGAAAQRAAGGGPGAARPGVVYLVGAGPGDPGLFTLRGAELLATADVVLHDELVHLALLDGVREGAEVRSVGKRGGDRVVKDAKQAEIDAELVALGLAGRSVVRLKGGDPFLFGRGSEEAEALARAGVPFEVVPGVCSPLGATAYAGISLTHRHIASSVMIVSGVTRAGKGFDWSELASVRGTICVLMGMQALDAVVAGLMGPGRRDPATPAAAIQWGTRADQRVVSSRLDELPRRAREAGLQSPAVIVVGAVTGLRDALRWFDRKPLFGKRVLVTRPRHQARSTSRLIRLRGGEAVELATIEIHPPPDPARVTAAVRGLSGYHAVVFTSENGVSRFFEELDRLGLDARAFGSARLAAIGVGTAAALAARGVRADIIPKEFRGEELAEAILADPALAERRAARSPVRVLLARALVAREVLPERLRAAGCEVDVVPVYETRPASSDRREQLLRALSAGEIDVVLLTSSSTVDSLCDLLGEGAAARLDRVLLASIGPITTATAEKRGLRVGVTAEVSTTAGLLDALDRYFAALQAAPTSAAD</sequence>
<evidence type="ECO:0000256" key="3">
    <source>
        <dbReference type="ARBA" id="ARBA00022573"/>
    </source>
</evidence>
<dbReference type="GO" id="GO:0004852">
    <property type="term" value="F:uroporphyrinogen-III synthase activity"/>
    <property type="evidence" value="ECO:0007669"/>
    <property type="project" value="InterPro"/>
</dbReference>
<dbReference type="InterPro" id="IPR014776">
    <property type="entry name" value="4pyrrole_Mease_sub2"/>
</dbReference>
<dbReference type="InterPro" id="IPR003043">
    <property type="entry name" value="Uropor_MeTrfase_CS"/>
</dbReference>
<dbReference type="PROSITE" id="PS00840">
    <property type="entry name" value="SUMT_2"/>
    <property type="match status" value="1"/>
</dbReference>
<evidence type="ECO:0000256" key="4">
    <source>
        <dbReference type="ARBA" id="ARBA00022603"/>
    </source>
</evidence>
<evidence type="ECO:0000259" key="12">
    <source>
        <dbReference type="Pfam" id="PF00590"/>
    </source>
</evidence>
<accession>A0A4P2QDR8</accession>
<feature type="domain" description="Tetrapyrrole methylase" evidence="12">
    <location>
        <begin position="44"/>
        <end position="256"/>
    </location>
</feature>
<dbReference type="InterPro" id="IPR000878">
    <property type="entry name" value="4pyrrol_Mease"/>
</dbReference>
<dbReference type="InterPro" id="IPR014777">
    <property type="entry name" value="4pyrrole_Mease_sub1"/>
</dbReference>
<dbReference type="Gene3D" id="3.40.1010.10">
    <property type="entry name" value="Cobalt-precorrin-4 Transmethylase, Domain 1"/>
    <property type="match status" value="1"/>
</dbReference>
<dbReference type="PANTHER" id="PTHR45790:SF3">
    <property type="entry name" value="S-ADENOSYL-L-METHIONINE-DEPENDENT UROPORPHYRINOGEN III METHYLTRANSFERASE, CHLOROPLASTIC"/>
    <property type="match status" value="1"/>
</dbReference>
<dbReference type="UniPathway" id="UPA00262">
    <property type="reaction ID" value="UER00211"/>
</dbReference>
<dbReference type="GO" id="GO:0032259">
    <property type="term" value="P:methylation"/>
    <property type="evidence" value="ECO:0007669"/>
    <property type="project" value="UniProtKB-KW"/>
</dbReference>
<protein>
    <recommendedName>
        <fullName evidence="2">uroporphyrinogen-III C-methyltransferase</fullName>
        <ecNumber evidence="2">2.1.1.107</ecNumber>
    </recommendedName>
</protein>
<dbReference type="SUPFAM" id="SSF53790">
    <property type="entry name" value="Tetrapyrrole methylase"/>
    <property type="match status" value="1"/>
</dbReference>
<dbReference type="EMBL" id="CP012672">
    <property type="protein sequence ID" value="AUX27947.1"/>
    <property type="molecule type" value="Genomic_DNA"/>
</dbReference>